<evidence type="ECO:0000313" key="3">
    <source>
        <dbReference type="Proteomes" id="UP000000323"/>
    </source>
</evidence>
<keyword evidence="2" id="KW-0560">Oxidoreductase</keyword>
<dbReference type="Proteomes" id="UP000000323">
    <property type="component" value="Chromosome 2"/>
</dbReference>
<dbReference type="CDD" id="cd03457">
    <property type="entry name" value="intradiol_dioxygenase_like"/>
    <property type="match status" value="1"/>
</dbReference>
<protein>
    <submittedName>
        <fullName evidence="2">Intradiol ring-cleavage dioxygenase</fullName>
    </submittedName>
</protein>
<dbReference type="PROSITE" id="PS51257">
    <property type="entry name" value="PROKAR_LIPOPROTEIN"/>
    <property type="match status" value="1"/>
</dbReference>
<sequence>MDLDDKPVGRLLTRREVLVSFGALGLAFLTACSLPSGAERSSPSAACVVRPELTEGPYFVDEDLRRSDIRTDPTDGTRKEGLRLDLSFQLMQLGAACEPLPDARVDVWHCDALGVYSDVSDPNFDTTGKKFLRGYQLTDERGVARFVTIYPGWYSGRAVHIHFKVRYGGTGSGVYDFTSQLFFPDELTDQVHAQPPYASKGQRDTRNAQDAIYLQGETSCCSSPHTPGDPIRPR</sequence>
<dbReference type="KEGG" id="ttr:Tter_1942"/>
<dbReference type="Gene3D" id="2.60.130.10">
    <property type="entry name" value="Aromatic compound dioxygenase"/>
    <property type="match status" value="1"/>
</dbReference>
<proteinExistence type="predicted"/>
<dbReference type="InterPro" id="IPR000627">
    <property type="entry name" value="Intradiol_dOase_C"/>
</dbReference>
<dbReference type="EMBL" id="CP001826">
    <property type="protein sequence ID" value="ACZ42848.1"/>
    <property type="molecule type" value="Genomic_DNA"/>
</dbReference>
<dbReference type="PANTHER" id="PTHR34315:SF1">
    <property type="entry name" value="INTRADIOL RING-CLEAVAGE DIOXYGENASES DOMAIN-CONTAINING PROTEIN-RELATED"/>
    <property type="match status" value="1"/>
</dbReference>
<organism evidence="2 3">
    <name type="scientific">Thermobaculum terrenum (strain ATCC BAA-798 / CCMEE 7001 / YNP1)</name>
    <dbReference type="NCBI Taxonomy" id="525904"/>
    <lineage>
        <taxon>Bacteria</taxon>
        <taxon>Bacillati</taxon>
        <taxon>Chloroflexota</taxon>
        <taxon>Chloroflexia</taxon>
        <taxon>Candidatus Thermobaculales</taxon>
        <taxon>Candidatus Thermobaculaceae</taxon>
        <taxon>Thermobaculum</taxon>
    </lineage>
</organism>
<keyword evidence="3" id="KW-1185">Reference proteome</keyword>
<dbReference type="STRING" id="525904.Tter_1942"/>
<reference evidence="3" key="1">
    <citation type="journal article" date="2010" name="Stand. Genomic Sci.">
        <title>Complete genome sequence of 'Thermobaculum terrenum' type strain (YNP1).</title>
        <authorList>
            <person name="Kiss H."/>
            <person name="Cleland D."/>
            <person name="Lapidus A."/>
            <person name="Lucas S."/>
            <person name="Glavina Del Rio T."/>
            <person name="Nolan M."/>
            <person name="Tice H."/>
            <person name="Han C."/>
            <person name="Goodwin L."/>
            <person name="Pitluck S."/>
            <person name="Liolios K."/>
            <person name="Ivanova N."/>
            <person name="Mavromatis K."/>
            <person name="Ovchinnikova G."/>
            <person name="Pati A."/>
            <person name="Chen A."/>
            <person name="Palaniappan K."/>
            <person name="Land M."/>
            <person name="Hauser L."/>
            <person name="Chang Y."/>
            <person name="Jeffries C."/>
            <person name="Lu M."/>
            <person name="Brettin T."/>
            <person name="Detter J."/>
            <person name="Goker M."/>
            <person name="Tindall B."/>
            <person name="Beck B."/>
            <person name="McDermott T."/>
            <person name="Woyke T."/>
            <person name="Bristow J."/>
            <person name="Eisen J."/>
            <person name="Markowitz V."/>
            <person name="Hugenholtz P."/>
            <person name="Kyrpides N."/>
            <person name="Klenk H."/>
            <person name="Cheng J."/>
        </authorList>
    </citation>
    <scope>NUCLEOTIDE SEQUENCE [LARGE SCALE GENOMIC DNA]</scope>
    <source>
        <strain evidence="3">ATCC BAA-798 / YNP1</strain>
    </source>
</reference>
<name>D1CGH7_THET1</name>
<feature type="domain" description="Intradiol ring-cleavage dioxygenases" evidence="1">
    <location>
        <begin position="55"/>
        <end position="158"/>
    </location>
</feature>
<keyword evidence="2" id="KW-0223">Dioxygenase</keyword>
<dbReference type="InterPro" id="IPR015889">
    <property type="entry name" value="Intradiol_dOase_core"/>
</dbReference>
<dbReference type="GO" id="GO:0016702">
    <property type="term" value="F:oxidoreductase activity, acting on single donors with incorporation of molecular oxygen, incorporation of two atoms of oxygen"/>
    <property type="evidence" value="ECO:0007669"/>
    <property type="project" value="InterPro"/>
</dbReference>
<dbReference type="Pfam" id="PF00775">
    <property type="entry name" value="Dioxygenase_C"/>
    <property type="match status" value="1"/>
</dbReference>
<dbReference type="GO" id="GO:0008199">
    <property type="term" value="F:ferric iron binding"/>
    <property type="evidence" value="ECO:0007669"/>
    <property type="project" value="InterPro"/>
</dbReference>
<dbReference type="SUPFAM" id="SSF49482">
    <property type="entry name" value="Aromatic compound dioxygenase"/>
    <property type="match status" value="1"/>
</dbReference>
<evidence type="ECO:0000313" key="2">
    <source>
        <dbReference type="EMBL" id="ACZ42848.1"/>
    </source>
</evidence>
<accession>D1CGH7</accession>
<gene>
    <name evidence="2" type="ordered locus">Tter_1942</name>
</gene>
<dbReference type="AlphaFoldDB" id="D1CGH7"/>
<dbReference type="HOGENOM" id="CLU_027719_2_1_0"/>
<dbReference type="eggNOG" id="COG3485">
    <property type="taxonomic scope" value="Bacteria"/>
</dbReference>
<dbReference type="PANTHER" id="PTHR34315">
    <property type="match status" value="1"/>
</dbReference>
<dbReference type="RefSeq" id="WP_012875879.1">
    <property type="nucleotide sequence ID" value="NC_013526.1"/>
</dbReference>
<evidence type="ECO:0000259" key="1">
    <source>
        <dbReference type="Pfam" id="PF00775"/>
    </source>
</evidence>